<dbReference type="RefSeq" id="WP_310326678.1">
    <property type="nucleotide sequence ID" value="NZ_JAVDXV010000002.1"/>
</dbReference>
<dbReference type="InterPro" id="IPR001509">
    <property type="entry name" value="Epimerase_deHydtase"/>
</dbReference>
<accession>A0ABU2A6T9</accession>
<dbReference type="InterPro" id="IPR036291">
    <property type="entry name" value="NAD(P)-bd_dom_sf"/>
</dbReference>
<evidence type="ECO:0000259" key="2">
    <source>
        <dbReference type="Pfam" id="PF04321"/>
    </source>
</evidence>
<protein>
    <submittedName>
        <fullName evidence="3">dTDP-4-dehydrorhamnose reductase</fullName>
        <ecNumber evidence="3">1.1.1.133</ecNumber>
    </submittedName>
</protein>
<dbReference type="Proteomes" id="UP001180825">
    <property type="component" value="Unassembled WGS sequence"/>
</dbReference>
<feature type="domain" description="RmlD-like substrate binding" evidence="2">
    <location>
        <begin position="61"/>
        <end position="211"/>
    </location>
</feature>
<dbReference type="InterPro" id="IPR029903">
    <property type="entry name" value="RmlD-like-bd"/>
</dbReference>
<feature type="domain" description="NAD-dependent epimerase/dehydratase" evidence="1">
    <location>
        <begin position="4"/>
        <end position="60"/>
    </location>
</feature>
<dbReference type="Gene3D" id="3.40.50.720">
    <property type="entry name" value="NAD(P)-binding Rossmann-like Domain"/>
    <property type="match status" value="2"/>
</dbReference>
<dbReference type="SUPFAM" id="SSF51735">
    <property type="entry name" value="NAD(P)-binding Rossmann-fold domains"/>
    <property type="match status" value="1"/>
</dbReference>
<gene>
    <name evidence="3" type="ORF">J2X21_001449</name>
</gene>
<dbReference type="EMBL" id="JAVDXV010000002">
    <property type="protein sequence ID" value="MDR7332323.1"/>
    <property type="molecule type" value="Genomic_DNA"/>
</dbReference>
<dbReference type="Pfam" id="PF01370">
    <property type="entry name" value="Epimerase"/>
    <property type="match status" value="1"/>
</dbReference>
<dbReference type="Gene3D" id="3.90.25.10">
    <property type="entry name" value="UDP-galactose 4-epimerase, domain 1"/>
    <property type="match status" value="1"/>
</dbReference>
<evidence type="ECO:0000313" key="4">
    <source>
        <dbReference type="Proteomes" id="UP001180825"/>
    </source>
</evidence>
<proteinExistence type="predicted"/>
<evidence type="ECO:0000313" key="3">
    <source>
        <dbReference type="EMBL" id="MDR7332323.1"/>
    </source>
</evidence>
<name>A0ABU2A6T9_9BURK</name>
<evidence type="ECO:0000259" key="1">
    <source>
        <dbReference type="Pfam" id="PF01370"/>
    </source>
</evidence>
<organism evidence="3 4">
    <name type="scientific">Roseateles asaccharophilus</name>
    <dbReference type="NCBI Taxonomy" id="582607"/>
    <lineage>
        <taxon>Bacteria</taxon>
        <taxon>Pseudomonadati</taxon>
        <taxon>Pseudomonadota</taxon>
        <taxon>Betaproteobacteria</taxon>
        <taxon>Burkholderiales</taxon>
        <taxon>Sphaerotilaceae</taxon>
        <taxon>Roseateles</taxon>
    </lineage>
</organism>
<dbReference type="GO" id="GO:0008831">
    <property type="term" value="F:dTDP-4-dehydrorhamnose reductase activity"/>
    <property type="evidence" value="ECO:0007669"/>
    <property type="project" value="UniProtKB-EC"/>
</dbReference>
<sequence>MRLLITGLNGTLAPRLAQAARAMGHEVIGWDRAALNPDDETLCADWLERVRPDAVAHLGTGTARFAAFLAARCERFVFTSTAMVFDHEPDGPHDVAHERTAKDDYGRYKIGCEDAILAASKTAAIARIGWQIDPTQPGNNMLMALDEWQRRDGHVAASRVWIPACSFMTDTAAALLTLLRRPQPGVHHLDSNADDAWCFDELARTLARRFRRDWQVQVHEDYRHDQRLVGGPTALPPLSAAFARL</sequence>
<keyword evidence="3" id="KW-0560">Oxidoreductase</keyword>
<reference evidence="3 4" key="1">
    <citation type="submission" date="2023-07" db="EMBL/GenBank/DDBJ databases">
        <title>Sorghum-associated microbial communities from plants grown in Nebraska, USA.</title>
        <authorList>
            <person name="Schachtman D."/>
        </authorList>
    </citation>
    <scope>NUCLEOTIDE SEQUENCE [LARGE SCALE GENOMIC DNA]</scope>
    <source>
        <strain evidence="3 4">BE316</strain>
    </source>
</reference>
<comment type="caution">
    <text evidence="3">The sequence shown here is derived from an EMBL/GenBank/DDBJ whole genome shotgun (WGS) entry which is preliminary data.</text>
</comment>
<dbReference type="EC" id="1.1.1.133" evidence="3"/>
<dbReference type="Pfam" id="PF04321">
    <property type="entry name" value="RmlD_sub_bind"/>
    <property type="match status" value="1"/>
</dbReference>
<keyword evidence="4" id="KW-1185">Reference proteome</keyword>